<evidence type="ECO:0000256" key="2">
    <source>
        <dbReference type="ARBA" id="ARBA00022468"/>
    </source>
</evidence>
<dbReference type="PROSITE" id="PS50132">
    <property type="entry name" value="RGS"/>
    <property type="match status" value="1"/>
</dbReference>
<keyword evidence="3" id="KW-0597">Phosphoprotein</keyword>
<dbReference type="AlphaFoldDB" id="A0A6P7YJ87"/>
<dbReference type="InterPro" id="IPR024066">
    <property type="entry name" value="RGS_subdom1/3"/>
</dbReference>
<keyword evidence="12" id="KW-1185">Reference proteome</keyword>
<dbReference type="FunFam" id="1.10.196.10:FF:000001">
    <property type="entry name" value="Regulator of G-protein signaling 8"/>
    <property type="match status" value="1"/>
</dbReference>
<dbReference type="GO" id="GO:0009968">
    <property type="term" value="P:negative regulation of signal transduction"/>
    <property type="evidence" value="ECO:0007669"/>
    <property type="project" value="UniProtKB-KW"/>
</dbReference>
<dbReference type="InParanoid" id="A0A6P7YJ87"/>
<dbReference type="Gene3D" id="1.10.196.10">
    <property type="match status" value="1"/>
</dbReference>
<dbReference type="SUPFAM" id="SSF48097">
    <property type="entry name" value="Regulator of G-protein signaling, RGS"/>
    <property type="match status" value="1"/>
</dbReference>
<dbReference type="FunCoup" id="A0A6P7YJ87">
    <property type="interactions" value="605"/>
</dbReference>
<comment type="function">
    <text evidence="9">Regulates G protein-coupled receptor signaling cascades. Inhibits signal transduction by increasing the GTPase activity of G protein alpha subunits, thereby driving them into their inactive GDP-bound form. Plays an important role in the phototransduction cascade by regulating the lifetime and effective concentration of activated transducin alpha. May regulate extra and intracellular mitogenic signals.</text>
</comment>
<evidence type="ECO:0000256" key="9">
    <source>
        <dbReference type="ARBA" id="ARBA00046195"/>
    </source>
</evidence>
<comment type="function">
    <text evidence="10">Regulates G protein-coupled receptor signaling cascades, including signaling downstream of the N-formylpeptide chemoattractant receptors and leukotriene receptors. Inhibits B cell chemotaxis. Inhibits signal transduction by increasing the GTPase activity of G protein alpha subunits, thereby driving them into their inactive GDP-bound form.</text>
</comment>
<evidence type="ECO:0000313" key="13">
    <source>
        <dbReference type="RefSeq" id="XP_030063125.1"/>
    </source>
</evidence>
<evidence type="ECO:0000256" key="8">
    <source>
        <dbReference type="ARBA" id="ARBA00040235"/>
    </source>
</evidence>
<feature type="domain" description="RGS" evidence="11">
    <location>
        <begin position="61"/>
        <end position="177"/>
    </location>
</feature>
<organism evidence="12 13">
    <name type="scientific">Microcaecilia unicolor</name>
    <dbReference type="NCBI Taxonomy" id="1415580"/>
    <lineage>
        <taxon>Eukaryota</taxon>
        <taxon>Metazoa</taxon>
        <taxon>Chordata</taxon>
        <taxon>Craniata</taxon>
        <taxon>Vertebrata</taxon>
        <taxon>Euteleostomi</taxon>
        <taxon>Amphibia</taxon>
        <taxon>Gymnophiona</taxon>
        <taxon>Siphonopidae</taxon>
        <taxon>Microcaecilia</taxon>
    </lineage>
</organism>
<dbReference type="FunFam" id="1.10.167.10:FF:000001">
    <property type="entry name" value="Putative regulator of g-protein signaling 12"/>
    <property type="match status" value="1"/>
</dbReference>
<evidence type="ECO:0000256" key="6">
    <source>
        <dbReference type="ARBA" id="ARBA00023139"/>
    </source>
</evidence>
<gene>
    <name evidence="13" type="primary">RGS16</name>
</gene>
<accession>A0A6P7YJ87</accession>
<evidence type="ECO:0000259" key="11">
    <source>
        <dbReference type="PROSITE" id="PS50132"/>
    </source>
</evidence>
<evidence type="ECO:0000256" key="5">
    <source>
        <dbReference type="ARBA" id="ARBA00023136"/>
    </source>
</evidence>
<evidence type="ECO:0000256" key="7">
    <source>
        <dbReference type="ARBA" id="ARBA00023288"/>
    </source>
</evidence>
<protein>
    <recommendedName>
        <fullName evidence="8">Regulator of G-protein signaling 16</fullName>
    </recommendedName>
</protein>
<dbReference type="PRINTS" id="PR01301">
    <property type="entry name" value="RGSPROTEIN"/>
</dbReference>
<evidence type="ECO:0000256" key="10">
    <source>
        <dbReference type="ARBA" id="ARBA00053238"/>
    </source>
</evidence>
<dbReference type="Gene3D" id="1.10.167.10">
    <property type="entry name" value="Regulator of G-protein Signalling 4, domain 2"/>
    <property type="match status" value="1"/>
</dbReference>
<keyword evidence="2" id="KW-0343">GTPase activation</keyword>
<evidence type="ECO:0000313" key="12">
    <source>
        <dbReference type="Proteomes" id="UP000515156"/>
    </source>
</evidence>
<keyword evidence="5" id="KW-0472">Membrane</keyword>
<evidence type="ECO:0000256" key="1">
    <source>
        <dbReference type="ARBA" id="ARBA00004635"/>
    </source>
</evidence>
<dbReference type="GO" id="GO:0005096">
    <property type="term" value="F:GTPase activator activity"/>
    <property type="evidence" value="ECO:0007669"/>
    <property type="project" value="UniProtKB-KW"/>
</dbReference>
<dbReference type="SMART" id="SM00315">
    <property type="entry name" value="RGS"/>
    <property type="match status" value="1"/>
</dbReference>
<keyword evidence="4" id="KW-0734">Signal transduction inhibitor</keyword>
<dbReference type="CTD" id="6004"/>
<dbReference type="GO" id="GO:0016020">
    <property type="term" value="C:membrane"/>
    <property type="evidence" value="ECO:0007669"/>
    <property type="project" value="UniProtKB-SubCell"/>
</dbReference>
<dbReference type="Pfam" id="PF00615">
    <property type="entry name" value="RGS"/>
    <property type="match status" value="1"/>
</dbReference>
<keyword evidence="7" id="KW-0449">Lipoprotein</keyword>
<dbReference type="PANTHER" id="PTHR10845">
    <property type="entry name" value="REGULATOR OF G PROTEIN SIGNALING"/>
    <property type="match status" value="1"/>
</dbReference>
<dbReference type="InterPro" id="IPR036305">
    <property type="entry name" value="RGS_sf"/>
</dbReference>
<reference evidence="13" key="1">
    <citation type="submission" date="2025-08" db="UniProtKB">
        <authorList>
            <consortium name="RefSeq"/>
        </authorList>
    </citation>
    <scope>IDENTIFICATION</scope>
</reference>
<dbReference type="PANTHER" id="PTHR10845:SF187">
    <property type="entry name" value="REGULATOR OF G-PROTEIN SIGNALING 16"/>
    <property type="match status" value="1"/>
</dbReference>
<dbReference type="InterPro" id="IPR044926">
    <property type="entry name" value="RGS_subdomain_2"/>
</dbReference>
<evidence type="ECO:0000256" key="4">
    <source>
        <dbReference type="ARBA" id="ARBA00022700"/>
    </source>
</evidence>
<dbReference type="Proteomes" id="UP000515156">
    <property type="component" value="Chromosome 6"/>
</dbReference>
<dbReference type="KEGG" id="muo:115472820"/>
<name>A0A6P7YJ87_9AMPH</name>
<dbReference type="GeneID" id="115472820"/>
<comment type="subcellular location">
    <subcellularLocation>
        <location evidence="1">Membrane</location>
        <topology evidence="1">Lipid-anchor</topology>
    </subcellularLocation>
</comment>
<sequence>MCKCLTGLPTACLERAKEFRTRLGFLLQKPDLKHELGNFSKAERRSKYRPSLNDILGWRESFDQLLSSKDGLATFHTFLKTEFSEENIEFWMACEEYKQTQSTTKLLAMADSIFQEFIQTEAPKEVNIDHETKEITRQHLKDGTPTCFDVAQAKARTLMEKDSYPRFLKSSLYRDLLEQVSQHSSGKHCQT</sequence>
<dbReference type="OrthoDB" id="196547at2759"/>
<keyword evidence="6" id="KW-0564">Palmitate</keyword>
<dbReference type="RefSeq" id="XP_030063125.1">
    <property type="nucleotide sequence ID" value="XM_030207265.1"/>
</dbReference>
<evidence type="ECO:0000256" key="3">
    <source>
        <dbReference type="ARBA" id="ARBA00022553"/>
    </source>
</evidence>
<proteinExistence type="predicted"/>
<dbReference type="InterPro" id="IPR016137">
    <property type="entry name" value="RGS"/>
</dbReference>